<evidence type="ECO:0000313" key="5">
    <source>
        <dbReference type="EMBL" id="AVM53111.1"/>
    </source>
</evidence>
<dbReference type="InterPro" id="IPR039329">
    <property type="entry name" value="SIAE"/>
</dbReference>
<feature type="domain" description="Sialate O-acetylesterase" evidence="3">
    <location>
        <begin position="305"/>
        <end position="580"/>
    </location>
</feature>
<feature type="domain" description="SGNH hydrolase-type esterase" evidence="4">
    <location>
        <begin position="30"/>
        <end position="205"/>
    </location>
</feature>
<protein>
    <submittedName>
        <fullName evidence="5">Cyclically-permuted mutarotase family protein</fullName>
    </submittedName>
</protein>
<dbReference type="Pfam" id="PF24996">
    <property type="entry name" value="NANM"/>
    <property type="match status" value="1"/>
</dbReference>
<dbReference type="Gene3D" id="2.60.40.10">
    <property type="entry name" value="Immunoglobulins"/>
    <property type="match status" value="1"/>
</dbReference>
<keyword evidence="1" id="KW-0378">Hydrolase</keyword>
<dbReference type="NCBIfam" id="TIGR03548">
    <property type="entry name" value="mutarot_permut"/>
    <property type="match status" value="1"/>
</dbReference>
<dbReference type="EMBL" id="CP027231">
    <property type="protein sequence ID" value="AVM53111.1"/>
    <property type="molecule type" value="Genomic_DNA"/>
</dbReference>
<dbReference type="Pfam" id="PF13472">
    <property type="entry name" value="Lipase_GDSL_2"/>
    <property type="match status" value="1"/>
</dbReference>
<evidence type="ECO:0000313" key="6">
    <source>
        <dbReference type="Proteomes" id="UP000238304"/>
    </source>
</evidence>
<dbReference type="PANTHER" id="PTHR22901:SF0">
    <property type="entry name" value="SIALATE O-ACETYLESTERASE"/>
    <property type="match status" value="1"/>
</dbReference>
<evidence type="ECO:0000259" key="4">
    <source>
        <dbReference type="Pfam" id="PF13472"/>
    </source>
</evidence>
<dbReference type="SUPFAM" id="SSF52266">
    <property type="entry name" value="SGNH hydrolase"/>
    <property type="match status" value="2"/>
</dbReference>
<keyword evidence="6" id="KW-1185">Reference proteome</keyword>
<reference evidence="5 6" key="1">
    <citation type="submission" date="2018-02" db="EMBL/GenBank/DDBJ databases">
        <authorList>
            <person name="Holder M.E."/>
            <person name="Ajami N.J."/>
            <person name="Petrosino J.F."/>
        </authorList>
    </citation>
    <scope>NUCLEOTIDE SEQUENCE [LARGE SCALE GENOMIC DNA]</scope>
    <source>
        <strain evidence="5 6">ATCC 33285</strain>
    </source>
</reference>
<name>A0ABM6T9T2_9BACE</name>
<feature type="signal peptide" evidence="2">
    <location>
        <begin position="1"/>
        <end position="22"/>
    </location>
</feature>
<dbReference type="InterPro" id="IPR019937">
    <property type="entry name" value="Cycl-permuted_mutarotase"/>
</dbReference>
<dbReference type="InterPro" id="IPR015915">
    <property type="entry name" value="Kelch-typ_b-propeller"/>
</dbReference>
<dbReference type="InterPro" id="IPR056734">
    <property type="entry name" value="NANM"/>
</dbReference>
<accession>A0ABM6T9T2</accession>
<dbReference type="Gene3D" id="3.40.50.1110">
    <property type="entry name" value="SGNH hydrolase"/>
    <property type="match status" value="2"/>
</dbReference>
<evidence type="ECO:0000256" key="2">
    <source>
        <dbReference type="SAM" id="SignalP"/>
    </source>
</evidence>
<sequence>MKKENFLLAALMIWLWSTAAVAQQPIKVACVGNSITYGAVLPDRATQAYPVQLQKMLGDGYQVENFGKSGATLLYKGHRPYVRQEEFRKAMDFAADVVVIHLGINDTDPRDWPEHRDEFVRDYLSLIDSFRLAKPEARILIARMTPIVHRHARFLSGTRDWHAEIQTAIETTARCAGAQLIDFHAPLYPYPQLLPDAVHPNPEGALIMARTVYSAITGDYGGLRLSPLYTDNMVLQRNVPLDVSGTANAGEQVTVTIGGQRCRVKTGADGKWTVRLLPLKTGGPYELTVSTLRRTLRYRNVLAGEVWLCSGQSNMELMLKQADTAARDIPAAHDNQLRFYDMKARWRTNAVEWDDTVLDSLNALQYYAQTEWEPCTPGTASAFSAVAYYFGRMLRDSLQVPVGLICNAVGGSPAEAWIDRETLEREFPAILKDWKQNDFIQDWVRGRAALNIKRSADPHQRHPYEPCYLFEAGIAPLRGYPVKGVIWYQGESNAHHKDAHERLFKLLVSSWRKTWENARMPFYYVQLSSLNRPSWPWFRDSQRRLLQDMPYLGMAVSSDVGDSLDVHPVRKQPVGERLARWALSDTYQRPSTPSGPLLNRAAFRDGVVYLTFDYDNGLRSADGQPLRTFEVAETDGLFHPAQAVVEDGYLKVWSSAVKRPHYVRYGWQPFTRANLVNAAGLPASTFRAEDPDWTGKPYVDPYEEAFKLFLRTSREFCQPALPVEKRLNLRPMEGFPKGEKGFELGVSACFAGTLNGQLLMAGGCNFPEVPVADGGQKRYYRGIYAAPLPADSVLLWRKVGELPVPLAYGASVPTADGLICIGGMNAQGPVASVYRLVIGNKDKKVRIETLPSLPYALDNLTGSLVGNTVYVAGGNREGVPSNSFLCLDLERPDEGWTELESFPGDPRIQPVSAAVYIDGSYRFYLWGGFAPASQGREATLSVDGYYYAFNLKRWVPLQAPTAFNGDPVSLGGGTAIALNDGRILCMGGVDKDIFLSALHGTDEEYLRRQAEWYRFNRRILIFNAPTSNWQEVTQTPHAARAGAALVGDNGTYFYINGELKPGIRTPEILKLTVE</sequence>
<dbReference type="Proteomes" id="UP000238304">
    <property type="component" value="Chromosome"/>
</dbReference>
<dbReference type="PANTHER" id="PTHR22901">
    <property type="entry name" value="SIALATE O-ACETYLESTERASE"/>
    <property type="match status" value="1"/>
</dbReference>
<keyword evidence="2" id="KW-0732">Signal</keyword>
<proteinExistence type="predicted"/>
<dbReference type="SUPFAM" id="SSF117281">
    <property type="entry name" value="Kelch motif"/>
    <property type="match status" value="1"/>
</dbReference>
<dbReference type="InterPro" id="IPR036514">
    <property type="entry name" value="SGNH_hydro_sf"/>
</dbReference>
<dbReference type="Pfam" id="PF03629">
    <property type="entry name" value="SASA"/>
    <property type="match status" value="1"/>
</dbReference>
<gene>
    <name evidence="5" type="ORF">C4H11_09360</name>
</gene>
<evidence type="ECO:0000259" key="3">
    <source>
        <dbReference type="Pfam" id="PF03629"/>
    </source>
</evidence>
<organism evidence="5 6">
    <name type="scientific">Bacteroides zoogleoformans</name>
    <dbReference type="NCBI Taxonomy" id="28119"/>
    <lineage>
        <taxon>Bacteria</taxon>
        <taxon>Pseudomonadati</taxon>
        <taxon>Bacteroidota</taxon>
        <taxon>Bacteroidia</taxon>
        <taxon>Bacteroidales</taxon>
        <taxon>Bacteroidaceae</taxon>
        <taxon>Bacteroides</taxon>
    </lineage>
</organism>
<dbReference type="InterPro" id="IPR013830">
    <property type="entry name" value="SGNH_hydro"/>
</dbReference>
<dbReference type="Gene3D" id="2.120.10.80">
    <property type="entry name" value="Kelch-type beta propeller"/>
    <property type="match status" value="1"/>
</dbReference>
<evidence type="ECO:0000256" key="1">
    <source>
        <dbReference type="ARBA" id="ARBA00022801"/>
    </source>
</evidence>
<dbReference type="RefSeq" id="WP_106041454.1">
    <property type="nucleotide sequence ID" value="NZ_CALHZC010000057.1"/>
</dbReference>
<dbReference type="InterPro" id="IPR005181">
    <property type="entry name" value="SASA"/>
</dbReference>
<dbReference type="InterPro" id="IPR013783">
    <property type="entry name" value="Ig-like_fold"/>
</dbReference>
<feature type="chain" id="PRO_5047439519" evidence="2">
    <location>
        <begin position="23"/>
        <end position="1074"/>
    </location>
</feature>